<dbReference type="PROSITE" id="PS00228">
    <property type="entry name" value="TUBULIN_B_AUTOREG"/>
    <property type="match status" value="1"/>
</dbReference>
<organism evidence="7 8">
    <name type="scientific">Rhizopogon vesiculosus</name>
    <dbReference type="NCBI Taxonomy" id="180088"/>
    <lineage>
        <taxon>Eukaryota</taxon>
        <taxon>Fungi</taxon>
        <taxon>Dikarya</taxon>
        <taxon>Basidiomycota</taxon>
        <taxon>Agaricomycotina</taxon>
        <taxon>Agaricomycetes</taxon>
        <taxon>Agaricomycetidae</taxon>
        <taxon>Boletales</taxon>
        <taxon>Suillineae</taxon>
        <taxon>Rhizopogonaceae</taxon>
        <taxon>Rhizopogon</taxon>
    </lineage>
</organism>
<dbReference type="OrthoDB" id="271881at2759"/>
<dbReference type="SUPFAM" id="SSF52490">
    <property type="entry name" value="Tubulin nucleotide-binding domain-like"/>
    <property type="match status" value="1"/>
</dbReference>
<comment type="function">
    <text evidence="1">Involved in the partitioning of the mitochondrial organelle and mitochondrial DNA (mtDNA) inheritance.</text>
</comment>
<evidence type="ECO:0000256" key="2">
    <source>
        <dbReference type="ARBA" id="ARBA00004173"/>
    </source>
</evidence>
<accession>A0A1J8PHN6</accession>
<dbReference type="PANTHER" id="PTHR13391">
    <property type="entry name" value="MITOCHONDRIAL DISTRIBUTION REGULATOR MISATO"/>
    <property type="match status" value="1"/>
</dbReference>
<evidence type="ECO:0000259" key="5">
    <source>
        <dbReference type="Pfam" id="PF10644"/>
    </source>
</evidence>
<dbReference type="InterPro" id="IPR036525">
    <property type="entry name" value="Tubulin/FtsZ_GTPase_sf"/>
</dbReference>
<dbReference type="Gene3D" id="3.40.50.1440">
    <property type="entry name" value="Tubulin/FtsZ, GTPase domain"/>
    <property type="match status" value="1"/>
</dbReference>
<reference evidence="7 8" key="1">
    <citation type="submission" date="2016-03" db="EMBL/GenBank/DDBJ databases">
        <title>Comparative genomics of the ectomycorrhizal sister species Rhizopogon vinicolor and Rhizopogon vesiculosus (Basidiomycota: Boletales) reveals a divergence of the mating type B locus.</title>
        <authorList>
            <person name="Mujic A.B."/>
            <person name="Kuo A."/>
            <person name="Tritt A."/>
            <person name="Lipzen A."/>
            <person name="Chen C."/>
            <person name="Johnson J."/>
            <person name="Sharma A."/>
            <person name="Barry K."/>
            <person name="Grigoriev I.V."/>
            <person name="Spatafora J.W."/>
        </authorList>
    </citation>
    <scope>NUCLEOTIDE SEQUENCE [LARGE SCALE GENOMIC DNA]</scope>
    <source>
        <strain evidence="7 8">AM-OR11-056</strain>
    </source>
</reference>
<keyword evidence="4" id="KW-0496">Mitochondrion</keyword>
<evidence type="ECO:0000256" key="1">
    <source>
        <dbReference type="ARBA" id="ARBA00003757"/>
    </source>
</evidence>
<dbReference type="GO" id="GO:0007005">
    <property type="term" value="P:mitochondrion organization"/>
    <property type="evidence" value="ECO:0007669"/>
    <property type="project" value="InterPro"/>
</dbReference>
<dbReference type="STRING" id="180088.A0A1J8PHN6"/>
<dbReference type="Proteomes" id="UP000183567">
    <property type="component" value="Unassembled WGS sequence"/>
</dbReference>
<evidence type="ECO:0000256" key="3">
    <source>
        <dbReference type="ARBA" id="ARBA00008507"/>
    </source>
</evidence>
<evidence type="ECO:0000313" key="7">
    <source>
        <dbReference type="EMBL" id="OJA08111.1"/>
    </source>
</evidence>
<dbReference type="AlphaFoldDB" id="A0A1J8PHN6"/>
<dbReference type="InterPro" id="IPR029209">
    <property type="entry name" value="DML1/Misato_tubulin"/>
</dbReference>
<gene>
    <name evidence="7" type="ORF">AZE42_08038</name>
</gene>
<comment type="caution">
    <text evidence="7">The sequence shown here is derived from an EMBL/GenBank/DDBJ whole genome shotgun (WGS) entry which is preliminary data.</text>
</comment>
<evidence type="ECO:0008006" key="9">
    <source>
        <dbReference type="Google" id="ProtNLM"/>
    </source>
</evidence>
<evidence type="ECO:0000256" key="4">
    <source>
        <dbReference type="ARBA" id="ARBA00023128"/>
    </source>
</evidence>
<dbReference type="InterPro" id="IPR019605">
    <property type="entry name" value="Misato_II_tubulin-like"/>
</dbReference>
<protein>
    <recommendedName>
        <fullName evidence="9">Tubulin nucleotide-binding domain-like protein</fullName>
    </recommendedName>
</protein>
<dbReference type="Pfam" id="PF10644">
    <property type="entry name" value="Misat_Tub_SegII"/>
    <property type="match status" value="1"/>
</dbReference>
<dbReference type="InterPro" id="IPR013838">
    <property type="entry name" value="Beta-tubulin_BS"/>
</dbReference>
<dbReference type="InterPro" id="IPR049942">
    <property type="entry name" value="DML1/Misato"/>
</dbReference>
<keyword evidence="8" id="KW-1185">Reference proteome</keyword>
<comment type="similarity">
    <text evidence="3">Belongs to the misato family.</text>
</comment>
<comment type="subcellular location">
    <subcellularLocation>
        <location evidence="2">Mitochondrion</location>
    </subcellularLocation>
</comment>
<evidence type="ECO:0000259" key="6">
    <source>
        <dbReference type="Pfam" id="PF14881"/>
    </source>
</evidence>
<sequence>MREIIYIQAGSFANYTGTHFWNTQESYFTYDGEDEPIVNHDLSFEEGRSPQNQPTLCPRLLAFDHKSHFGTLAKTNEADLATNASLDTTWRGAVSRETQDPIPQSEYHARLESNMEEGDDLEHQDPKIRYWSDYSRVYLDQKSIQAIPDALESTEAEWSIGQGLFRRYDEVLLLFLRLIASEMIMQETELMDGAFRLLVENCDNFQGLQMMHDTSTFGGFSHAFMTSFRDEFLKASVLNFSFLSGADPNHAGIDNSFDTKRLVNDALCLQSLHQLSDIAFPILHPSRWSTLESTLSQGLAYDRNNLYHTSAVVSSLMETATLPLRLKDSQDDIATIADHLNWRKSSRFGQLGGIVSLPVPATTSMFTNLHCNLSTGVPNTDDLAVFARQNVTRGLLHQDLTAFNAWCDMSSLREPLVSSIYAPAYPVPTSFPSIFRHTRPRSLRMTSSLLTAPSTSIQLTGYAKFVEQTARTRRSDGALMSMGLESDDVKELVTALWEIVDGYGHEGEDLVSSDKIDEGDD</sequence>
<dbReference type="EMBL" id="LVVM01006431">
    <property type="protein sequence ID" value="OJA08111.1"/>
    <property type="molecule type" value="Genomic_DNA"/>
</dbReference>
<feature type="domain" description="Misato Segment II tubulin-like" evidence="5">
    <location>
        <begin position="2"/>
        <end position="112"/>
    </location>
</feature>
<proteinExistence type="inferred from homology"/>
<feature type="domain" description="DML1/Misato tubulin" evidence="6">
    <location>
        <begin position="127"/>
        <end position="326"/>
    </location>
</feature>
<dbReference type="PANTHER" id="PTHR13391:SF0">
    <property type="entry name" value="PROTEIN MISATO HOMOLOG 1"/>
    <property type="match status" value="1"/>
</dbReference>
<dbReference type="GO" id="GO:0005739">
    <property type="term" value="C:mitochondrion"/>
    <property type="evidence" value="ECO:0007669"/>
    <property type="project" value="UniProtKB-SubCell"/>
</dbReference>
<name>A0A1J8PHN6_9AGAM</name>
<evidence type="ECO:0000313" key="8">
    <source>
        <dbReference type="Proteomes" id="UP000183567"/>
    </source>
</evidence>
<dbReference type="Pfam" id="PF14881">
    <property type="entry name" value="Tubulin_3"/>
    <property type="match status" value="1"/>
</dbReference>